<evidence type="ECO:0000313" key="3">
    <source>
        <dbReference type="Proteomes" id="UP000509579"/>
    </source>
</evidence>
<keyword evidence="3" id="KW-1185">Reference proteome</keyword>
<protein>
    <submittedName>
        <fullName evidence="2">Phosphotransferase family protein</fullName>
    </submittedName>
</protein>
<reference evidence="2 3" key="1">
    <citation type="submission" date="2020-06" db="EMBL/GenBank/DDBJ databases">
        <title>Acidovorax antarctica sp. nov., isolated from Corinth ice sheet soil, Antarctic Fields Peninsula.</title>
        <authorList>
            <person name="Xu Q."/>
            <person name="Peng F."/>
        </authorList>
    </citation>
    <scope>NUCLEOTIDE SEQUENCE [LARGE SCALE GENOMIC DNA]</scope>
    <source>
        <strain evidence="2 3">16-35-5</strain>
    </source>
</reference>
<dbReference type="GO" id="GO:0016740">
    <property type="term" value="F:transferase activity"/>
    <property type="evidence" value="ECO:0007669"/>
    <property type="project" value="UniProtKB-KW"/>
</dbReference>
<keyword evidence="2" id="KW-0808">Transferase</keyword>
<dbReference type="KEGG" id="aant:HUK68_07105"/>
<dbReference type="InterPro" id="IPR011009">
    <property type="entry name" value="Kinase-like_dom_sf"/>
</dbReference>
<dbReference type="InterPro" id="IPR041726">
    <property type="entry name" value="ACAD10_11_N"/>
</dbReference>
<dbReference type="InterPro" id="IPR052898">
    <property type="entry name" value="ACAD10-like"/>
</dbReference>
<evidence type="ECO:0000259" key="1">
    <source>
        <dbReference type="Pfam" id="PF01636"/>
    </source>
</evidence>
<dbReference type="InterPro" id="IPR002575">
    <property type="entry name" value="Aminoglycoside_PTrfase"/>
</dbReference>
<dbReference type="Pfam" id="PF01636">
    <property type="entry name" value="APH"/>
    <property type="match status" value="1"/>
</dbReference>
<dbReference type="PANTHER" id="PTHR47829">
    <property type="entry name" value="HYDROLASE, PUTATIVE (AFU_ORTHOLOGUE AFUA_1G12880)-RELATED"/>
    <property type="match status" value="1"/>
</dbReference>
<organism evidence="2 3">
    <name type="scientific">Comamonas antarctica</name>
    <dbReference type="NCBI Taxonomy" id="2743470"/>
    <lineage>
        <taxon>Bacteria</taxon>
        <taxon>Pseudomonadati</taxon>
        <taxon>Pseudomonadota</taxon>
        <taxon>Betaproteobacteria</taxon>
        <taxon>Burkholderiales</taxon>
        <taxon>Comamonadaceae</taxon>
        <taxon>Comamonas</taxon>
    </lineage>
</organism>
<dbReference type="AlphaFoldDB" id="A0A6N1X4H4"/>
<dbReference type="CDD" id="cd05154">
    <property type="entry name" value="ACAD10_11_N-like"/>
    <property type="match status" value="1"/>
</dbReference>
<accession>A0A6N1X4H4</accession>
<dbReference type="RefSeq" id="WP_175503559.1">
    <property type="nucleotide sequence ID" value="NZ_CP054840.1"/>
</dbReference>
<dbReference type="EMBL" id="CP054840">
    <property type="protein sequence ID" value="QKV52680.1"/>
    <property type="molecule type" value="Genomic_DNA"/>
</dbReference>
<feature type="domain" description="Aminoglycoside phosphotransferase" evidence="1">
    <location>
        <begin position="33"/>
        <end position="249"/>
    </location>
</feature>
<gene>
    <name evidence="2" type="ORF">HUK68_07105</name>
</gene>
<dbReference type="Gene3D" id="3.90.1200.10">
    <property type="match status" value="1"/>
</dbReference>
<sequence length="350" mass="38548">MRPSSSASQAFDPRRLDAFLRARLPGLDGAMQLQAIGGGQSNPTFFVSYGPRRMVLRKKPAGEVLPSAHAVDREYRVMQALASTALPVPPVVLYHAEPEVIGTPFYLMERVEGRVFNDNDLPGLAPAQRRALYLAMADTLATLHAVDWRAAGLAGFGRTEGYFERQLKRWRQQWELSRTRANPPIDALLEWLPGNIPPGDEVTLTHGDFKLNNLLFHSTEPRVVAVLDWELSTLGHPLADVAFNTAAWRTLPAEFGGIRGLDLEALGIPSEGEYLAHYYRRAGRDDPARQATAFHWAFAFMRWAVIFEGIAARAAQGNAVADNAAQIGALGRAMAERGLEALESPAESFH</sequence>
<name>A0A6N1X4H4_9BURK</name>
<proteinExistence type="predicted"/>
<evidence type="ECO:0000313" key="2">
    <source>
        <dbReference type="EMBL" id="QKV52680.1"/>
    </source>
</evidence>
<dbReference type="PANTHER" id="PTHR47829:SF3">
    <property type="entry name" value="AMINOGLYCOSIDE PHOSPHOTRANSFERASE DOMAIN-CONTAINING PROTEIN"/>
    <property type="match status" value="1"/>
</dbReference>
<dbReference type="SUPFAM" id="SSF56112">
    <property type="entry name" value="Protein kinase-like (PK-like)"/>
    <property type="match status" value="1"/>
</dbReference>
<dbReference type="Gene3D" id="3.30.200.20">
    <property type="entry name" value="Phosphorylase Kinase, domain 1"/>
    <property type="match status" value="1"/>
</dbReference>
<dbReference type="Proteomes" id="UP000509579">
    <property type="component" value="Chromosome"/>
</dbReference>